<dbReference type="AlphaFoldDB" id="A0A327RB52"/>
<dbReference type="InterPro" id="IPR050570">
    <property type="entry name" value="Cell_wall_metabolism_enzyme"/>
</dbReference>
<evidence type="ECO:0000313" key="5">
    <source>
        <dbReference type="EMBL" id="RAJ14200.1"/>
    </source>
</evidence>
<proteinExistence type="predicted"/>
<keyword evidence="2" id="KW-0175">Coiled coil</keyword>
<feature type="transmembrane region" description="Helical" evidence="3">
    <location>
        <begin position="7"/>
        <end position="25"/>
    </location>
</feature>
<accession>A0A327RB52</accession>
<evidence type="ECO:0000259" key="4">
    <source>
        <dbReference type="Pfam" id="PF01551"/>
    </source>
</evidence>
<feature type="coiled-coil region" evidence="2">
    <location>
        <begin position="23"/>
        <end position="57"/>
    </location>
</feature>
<dbReference type="Gene3D" id="2.70.70.10">
    <property type="entry name" value="Glucose Permease (Domain IIA)"/>
    <property type="match status" value="1"/>
</dbReference>
<keyword evidence="3" id="KW-1133">Transmembrane helix</keyword>
<dbReference type="OrthoDB" id="9815884at2"/>
<evidence type="ECO:0000256" key="3">
    <source>
        <dbReference type="SAM" id="Phobius"/>
    </source>
</evidence>
<dbReference type="InterPro" id="IPR016047">
    <property type="entry name" value="M23ase_b-sheet_dom"/>
</dbReference>
<dbReference type="Proteomes" id="UP000249696">
    <property type="component" value="Unassembled WGS sequence"/>
</dbReference>
<dbReference type="PANTHER" id="PTHR21666:SF289">
    <property type="entry name" value="L-ALA--D-GLU ENDOPEPTIDASE"/>
    <property type="match status" value="1"/>
</dbReference>
<keyword evidence="3" id="KW-0472">Membrane</keyword>
<feature type="coiled-coil region" evidence="2">
    <location>
        <begin position="164"/>
        <end position="244"/>
    </location>
</feature>
<name>A0A327RB52_9FLAO</name>
<keyword evidence="3" id="KW-0812">Transmembrane</keyword>
<sequence length="414" mass="47864">MGSKHSYIVYFLLVMFMHWGNFVMAQTNEQKALESKREQLQKEISEINRLLFAEKKEKGNVLEQMEAMDQKINVRQQLIRVTNQQSNLLNRQINTNVRNIGKLRNDLAFLKEEYGNMIQKSYQNKSRQSRLMFLLSSENFLQAFKRFQYMKQYTQYRKEQGEQIVSKTDELTQLNRDLSEQRKEKDKLVTENTQIKNQLYKEIQSQKELLKSIRKNESKYATAIENKKKEARRIDEQIERLIRSAIAASNREASKSSSTTATSSSKFVLTPEATIVANNFSANKGKLIWPVEKGIKRQGFGVYNDAVYPGIKHESNGVIIATDEGSKARAIFEGEVIAILSVPGGNKGVQIKHGNYISTYYNLSRVYVKKGDKVNTKSDLGDIYTSKSSGTTQLKFYLYKDTTRLNPEEWIYQL</sequence>
<protein>
    <submittedName>
        <fullName evidence="5">Septal ring factor EnvC (AmiA/AmiB activator)</fullName>
    </submittedName>
</protein>
<dbReference type="GO" id="GO:0004222">
    <property type="term" value="F:metalloendopeptidase activity"/>
    <property type="evidence" value="ECO:0007669"/>
    <property type="project" value="TreeGrafter"/>
</dbReference>
<dbReference type="InterPro" id="IPR011055">
    <property type="entry name" value="Dup_hybrid_motif"/>
</dbReference>
<dbReference type="CDD" id="cd12797">
    <property type="entry name" value="M23_peptidase"/>
    <property type="match status" value="1"/>
</dbReference>
<dbReference type="RefSeq" id="WP_111622826.1">
    <property type="nucleotide sequence ID" value="NZ_QLLN01000002.1"/>
</dbReference>
<dbReference type="SUPFAM" id="SSF51261">
    <property type="entry name" value="Duplicated hybrid motif"/>
    <property type="match status" value="1"/>
</dbReference>
<comment type="caution">
    <text evidence="5">The sequence shown here is derived from an EMBL/GenBank/DDBJ whole genome shotgun (WGS) entry which is preliminary data.</text>
</comment>
<evidence type="ECO:0000256" key="1">
    <source>
        <dbReference type="ARBA" id="ARBA00022729"/>
    </source>
</evidence>
<organism evidence="5 6">
    <name type="scientific">Arenibacter echinorum</name>
    <dbReference type="NCBI Taxonomy" id="440515"/>
    <lineage>
        <taxon>Bacteria</taxon>
        <taxon>Pseudomonadati</taxon>
        <taxon>Bacteroidota</taxon>
        <taxon>Flavobacteriia</taxon>
        <taxon>Flavobacteriales</taxon>
        <taxon>Flavobacteriaceae</taxon>
        <taxon>Arenibacter</taxon>
    </lineage>
</organism>
<dbReference type="Pfam" id="PF01551">
    <property type="entry name" value="Peptidase_M23"/>
    <property type="match status" value="1"/>
</dbReference>
<dbReference type="PANTHER" id="PTHR21666">
    <property type="entry name" value="PEPTIDASE-RELATED"/>
    <property type="match status" value="1"/>
</dbReference>
<feature type="domain" description="M23ase beta-sheet core" evidence="4">
    <location>
        <begin position="315"/>
        <end position="407"/>
    </location>
</feature>
<evidence type="ECO:0000256" key="2">
    <source>
        <dbReference type="SAM" id="Coils"/>
    </source>
</evidence>
<reference evidence="5 6" key="1">
    <citation type="submission" date="2018-06" db="EMBL/GenBank/DDBJ databases">
        <title>Genomic Encyclopedia of Archaeal and Bacterial Type Strains, Phase II (KMG-II): from individual species to whole genera.</title>
        <authorList>
            <person name="Goeker M."/>
        </authorList>
    </citation>
    <scope>NUCLEOTIDE SEQUENCE [LARGE SCALE GENOMIC DNA]</scope>
    <source>
        <strain evidence="5 6">DSM 23522</strain>
    </source>
</reference>
<evidence type="ECO:0000313" key="6">
    <source>
        <dbReference type="Proteomes" id="UP000249696"/>
    </source>
</evidence>
<keyword evidence="6" id="KW-1185">Reference proteome</keyword>
<dbReference type="EMBL" id="QLLN01000002">
    <property type="protein sequence ID" value="RAJ14200.1"/>
    <property type="molecule type" value="Genomic_DNA"/>
</dbReference>
<gene>
    <name evidence="5" type="ORF">LV92_01319</name>
</gene>
<keyword evidence="1" id="KW-0732">Signal</keyword>
<dbReference type="Gene3D" id="6.10.250.3150">
    <property type="match status" value="1"/>
</dbReference>